<organism evidence="2 3">
    <name type="scientific">Dioscorea cayennensis subsp. rotundata</name>
    <name type="common">White Guinea yam</name>
    <name type="synonym">Dioscorea rotundata</name>
    <dbReference type="NCBI Taxonomy" id="55577"/>
    <lineage>
        <taxon>Eukaryota</taxon>
        <taxon>Viridiplantae</taxon>
        <taxon>Streptophyta</taxon>
        <taxon>Embryophyta</taxon>
        <taxon>Tracheophyta</taxon>
        <taxon>Spermatophyta</taxon>
        <taxon>Magnoliopsida</taxon>
        <taxon>Liliopsida</taxon>
        <taxon>Dioscoreales</taxon>
        <taxon>Dioscoreaceae</taxon>
        <taxon>Dioscorea</taxon>
    </lineage>
</organism>
<proteinExistence type="predicted"/>
<accession>A0AB40CZA6</accession>
<evidence type="ECO:0000313" key="3">
    <source>
        <dbReference type="RefSeq" id="XP_039145356.1"/>
    </source>
</evidence>
<feature type="region of interest" description="Disordered" evidence="1">
    <location>
        <begin position="1"/>
        <end position="63"/>
    </location>
</feature>
<dbReference type="Proteomes" id="UP001515500">
    <property type="component" value="Chromosome 18"/>
</dbReference>
<evidence type="ECO:0000256" key="1">
    <source>
        <dbReference type="SAM" id="MobiDB-lite"/>
    </source>
</evidence>
<protein>
    <submittedName>
        <fullName evidence="3">Uncharacterized protein LOC120282581</fullName>
    </submittedName>
</protein>
<dbReference type="AlphaFoldDB" id="A0AB40CZA6"/>
<reference evidence="3" key="1">
    <citation type="submission" date="2025-08" db="UniProtKB">
        <authorList>
            <consortium name="RefSeq"/>
        </authorList>
    </citation>
    <scope>IDENTIFICATION</scope>
</reference>
<gene>
    <name evidence="3" type="primary">LOC120282581</name>
</gene>
<dbReference type="GeneID" id="120282581"/>
<keyword evidence="2" id="KW-1185">Reference proteome</keyword>
<evidence type="ECO:0000313" key="2">
    <source>
        <dbReference type="Proteomes" id="UP001515500"/>
    </source>
</evidence>
<sequence>MAAGDENENLSEATEHPNAGSKVDGKHNSDADESEIQDSDYSFQSEEYTEDAHPRAATEEAIAEVDNEEEGYNLSMLHQMSCCHVHPQTKRALGHRSLDIVNSGKSLT</sequence>
<dbReference type="RefSeq" id="XP_039145356.1">
    <property type="nucleotide sequence ID" value="XM_039289422.1"/>
</dbReference>
<name>A0AB40CZA6_DIOCR</name>